<evidence type="ECO:0000313" key="3">
    <source>
        <dbReference type="Proteomes" id="UP000309340"/>
    </source>
</evidence>
<dbReference type="AlphaFoldDB" id="A0A4U0WIV5"/>
<evidence type="ECO:0000313" key="2">
    <source>
        <dbReference type="EMBL" id="TKA62577.1"/>
    </source>
</evidence>
<protein>
    <recommendedName>
        <fullName evidence="4">Ubiquitin-like domain-containing protein</fullName>
    </recommendedName>
</protein>
<feature type="compositionally biased region" description="Polar residues" evidence="1">
    <location>
        <begin position="456"/>
        <end position="473"/>
    </location>
</feature>
<gene>
    <name evidence="2" type="ORF">B0A55_09061</name>
</gene>
<sequence length="493" mass="54082">MSSSTQWLFYAIASGGCAALNGVFAKLTTTQLTTTWATGISHLFGFSEPSRIIELLKALQDLSLTQDVPIRVVHDIARGVVNQVNALPYVLAPKVFNVPAPAPIHTIQAYNSGDGTPTPGLGSAAPYGCKQHTAPRPSSSLTDPFFPGTKSSVCTPTPSDSLGPIECRHVSPNKTVRFLIVHYAMGDKQDMVSDLEDTFEFVAEGYASTLGIPKSDITFTFEHGTVISLHDEPSHPPFGVYLSAARTLRSLGITDGIIILAEPKKITITVRDLMMRDEVFTFRITTRFEKLGQEYADCVANAANELTFVISNHYYGTYDVDQSEKEAWGDNLHNLGIRDGDVVTVKPKFDPSYDISFTIRDAMNKESSFTIKSTTTVNDLAYQYGRKTETNMCTLQFELEGFVFGSYFGGYGYGGDTIEQVGIYDGAIVTVRPYEQIQQESPAQTKSSIHGGWGNGTESVGSRSDSPDFNTRKNVQRDTREQDPLAKCAWDRT</sequence>
<dbReference type="Proteomes" id="UP000309340">
    <property type="component" value="Unassembled WGS sequence"/>
</dbReference>
<evidence type="ECO:0008006" key="4">
    <source>
        <dbReference type="Google" id="ProtNLM"/>
    </source>
</evidence>
<organism evidence="2 3">
    <name type="scientific">Friedmanniomyces simplex</name>
    <dbReference type="NCBI Taxonomy" id="329884"/>
    <lineage>
        <taxon>Eukaryota</taxon>
        <taxon>Fungi</taxon>
        <taxon>Dikarya</taxon>
        <taxon>Ascomycota</taxon>
        <taxon>Pezizomycotina</taxon>
        <taxon>Dothideomycetes</taxon>
        <taxon>Dothideomycetidae</taxon>
        <taxon>Mycosphaerellales</taxon>
        <taxon>Teratosphaeriaceae</taxon>
        <taxon>Friedmanniomyces</taxon>
    </lineage>
</organism>
<dbReference type="EMBL" id="NAJQ01001057">
    <property type="protein sequence ID" value="TKA62577.1"/>
    <property type="molecule type" value="Genomic_DNA"/>
</dbReference>
<feature type="region of interest" description="Disordered" evidence="1">
    <location>
        <begin position="439"/>
        <end position="493"/>
    </location>
</feature>
<feature type="compositionally biased region" description="Basic and acidic residues" evidence="1">
    <location>
        <begin position="475"/>
        <end position="493"/>
    </location>
</feature>
<feature type="non-terminal residue" evidence="2">
    <location>
        <position position="493"/>
    </location>
</feature>
<name>A0A4U0WIV5_9PEZI</name>
<reference evidence="2 3" key="1">
    <citation type="submission" date="2017-03" db="EMBL/GenBank/DDBJ databases">
        <title>Genomes of endolithic fungi from Antarctica.</title>
        <authorList>
            <person name="Coleine C."/>
            <person name="Masonjones S."/>
            <person name="Stajich J.E."/>
        </authorList>
    </citation>
    <scope>NUCLEOTIDE SEQUENCE [LARGE SCALE GENOMIC DNA]</scope>
    <source>
        <strain evidence="2 3">CCFEE 5184</strain>
    </source>
</reference>
<accession>A0A4U0WIV5</accession>
<evidence type="ECO:0000256" key="1">
    <source>
        <dbReference type="SAM" id="MobiDB-lite"/>
    </source>
</evidence>
<feature type="compositionally biased region" description="Polar residues" evidence="1">
    <location>
        <begin position="439"/>
        <end position="448"/>
    </location>
</feature>
<dbReference type="OrthoDB" id="5854584at2759"/>
<proteinExistence type="predicted"/>
<keyword evidence="3" id="KW-1185">Reference proteome</keyword>
<comment type="caution">
    <text evidence="2">The sequence shown here is derived from an EMBL/GenBank/DDBJ whole genome shotgun (WGS) entry which is preliminary data.</text>
</comment>